<feature type="transmembrane region" description="Helical" evidence="1">
    <location>
        <begin position="393"/>
        <end position="410"/>
    </location>
</feature>
<reference evidence="3" key="1">
    <citation type="submission" date="2019-06" db="EMBL/GenBank/DDBJ databases">
        <title>The complete genome of Emcibacter congregatus ZYLT.</title>
        <authorList>
            <person name="Zhao Z."/>
        </authorList>
    </citation>
    <scope>NUCLEOTIDE SEQUENCE [LARGE SCALE GENOMIC DNA]</scope>
    <source>
        <strain evidence="3">MCCC 1A06723</strain>
    </source>
</reference>
<dbReference type="EMBL" id="VFIY01000006">
    <property type="protein sequence ID" value="TPD60680.1"/>
    <property type="molecule type" value="Genomic_DNA"/>
</dbReference>
<keyword evidence="1" id="KW-0812">Transmembrane</keyword>
<keyword evidence="1" id="KW-1133">Transmembrane helix</keyword>
<dbReference type="GO" id="GO:0015209">
    <property type="term" value="F:cytosine transmembrane transporter activity"/>
    <property type="evidence" value="ECO:0007669"/>
    <property type="project" value="InterPro"/>
</dbReference>
<dbReference type="AlphaFoldDB" id="A0A501PJJ0"/>
<accession>A0A501PJJ0</accession>
<dbReference type="GO" id="GO:0005886">
    <property type="term" value="C:plasma membrane"/>
    <property type="evidence" value="ECO:0007669"/>
    <property type="project" value="TreeGrafter"/>
</dbReference>
<feature type="transmembrane region" description="Helical" evidence="1">
    <location>
        <begin position="234"/>
        <end position="258"/>
    </location>
</feature>
<evidence type="ECO:0000256" key="1">
    <source>
        <dbReference type="SAM" id="Phobius"/>
    </source>
</evidence>
<feature type="transmembrane region" description="Helical" evidence="1">
    <location>
        <begin position="162"/>
        <end position="183"/>
    </location>
</feature>
<sequence length="426" mass="44807">MSESDLLDAHGAEITVARNQLVDGWHVAMIIVGVTITLPAFLVGASIMSSVGTRTGLAAILTGDLIISLVGMAAMYIAVTRRQSTYQILDASFGPLGSRIISFVIALTLLGWFGVTVAFFAEAVAKAFLELTGIYLPVQLCIVAGCLLMTSTTIYGFRAMDLLSKFTVPLMFVILLGGVVAIASDYSFRDIWFAEPSGAPAAFGEMVSMVVGALMVGVTIVPDLARFIRRPGQVVTASGGGYGIASSLVLVLAGLPVLMTGQVSLIDNMFAVGFGIPALVMMIFASWTTNVSNLYSSCLGLSQAIPAFTGKRLAVVAGTIGGLFALSGIMTHLIGFLVFLGIFIPPVAGIYISQFLVRLPRTVKSVSPVAMLTWGLSAGISFFLARAQMSLTFVPALDSLLLAMLFYALISKATGALLRQRPDAGF</sequence>
<dbReference type="RefSeq" id="WP_139940291.1">
    <property type="nucleotide sequence ID" value="NZ_JBHSYP010000008.1"/>
</dbReference>
<feature type="transmembrane region" description="Helical" evidence="1">
    <location>
        <begin position="270"/>
        <end position="292"/>
    </location>
</feature>
<evidence type="ECO:0000313" key="2">
    <source>
        <dbReference type="EMBL" id="TPD60680.1"/>
    </source>
</evidence>
<feature type="transmembrane region" description="Helical" evidence="1">
    <location>
        <begin position="313"/>
        <end position="330"/>
    </location>
</feature>
<dbReference type="PANTHER" id="PTHR30569">
    <property type="entry name" value="CYTOSINE TRANSPORTER CODB"/>
    <property type="match status" value="1"/>
</dbReference>
<keyword evidence="1" id="KW-0472">Membrane</keyword>
<feature type="transmembrane region" description="Helical" evidence="1">
    <location>
        <begin position="336"/>
        <end position="357"/>
    </location>
</feature>
<evidence type="ECO:0000313" key="3">
    <source>
        <dbReference type="Proteomes" id="UP000319148"/>
    </source>
</evidence>
<feature type="transmembrane region" description="Helical" evidence="1">
    <location>
        <begin position="133"/>
        <end position="155"/>
    </location>
</feature>
<proteinExistence type="predicted"/>
<protein>
    <recommendedName>
        <fullName evidence="4">Cytosine permease</fullName>
    </recommendedName>
</protein>
<dbReference type="InterPro" id="IPR030191">
    <property type="entry name" value="CodB"/>
</dbReference>
<organism evidence="2 3">
    <name type="scientific">Emcibacter nanhaiensis</name>
    <dbReference type="NCBI Taxonomy" id="1505037"/>
    <lineage>
        <taxon>Bacteria</taxon>
        <taxon>Pseudomonadati</taxon>
        <taxon>Pseudomonadota</taxon>
        <taxon>Alphaproteobacteria</taxon>
        <taxon>Emcibacterales</taxon>
        <taxon>Emcibacteraceae</taxon>
        <taxon>Emcibacter</taxon>
    </lineage>
</organism>
<feature type="transmembrane region" description="Helical" evidence="1">
    <location>
        <begin position="369"/>
        <end position="387"/>
    </location>
</feature>
<dbReference type="Proteomes" id="UP000319148">
    <property type="component" value="Unassembled WGS sequence"/>
</dbReference>
<feature type="transmembrane region" description="Helical" evidence="1">
    <location>
        <begin position="203"/>
        <end position="222"/>
    </location>
</feature>
<keyword evidence="3" id="KW-1185">Reference proteome</keyword>
<feature type="transmembrane region" description="Helical" evidence="1">
    <location>
        <begin position="100"/>
        <end position="121"/>
    </location>
</feature>
<dbReference type="OrthoDB" id="9780088at2"/>
<gene>
    <name evidence="2" type="ORF">FIV46_08105</name>
</gene>
<feature type="transmembrane region" description="Helical" evidence="1">
    <location>
        <begin position="57"/>
        <end position="79"/>
    </location>
</feature>
<name>A0A501PJJ0_9PROT</name>
<evidence type="ECO:0008006" key="4">
    <source>
        <dbReference type="Google" id="ProtNLM"/>
    </source>
</evidence>
<comment type="caution">
    <text evidence="2">The sequence shown here is derived from an EMBL/GenBank/DDBJ whole genome shotgun (WGS) entry which is preliminary data.</text>
</comment>
<dbReference type="PANTHER" id="PTHR30569:SF0">
    <property type="entry name" value="CYTOSINE PERMEASE"/>
    <property type="match status" value="1"/>
</dbReference>
<feature type="transmembrane region" description="Helical" evidence="1">
    <location>
        <begin position="27"/>
        <end position="51"/>
    </location>
</feature>
<dbReference type="Gene3D" id="1.10.4160.10">
    <property type="entry name" value="Hydantoin permease"/>
    <property type="match status" value="1"/>
</dbReference>